<accession>A0ABX7WXY4</accession>
<protein>
    <submittedName>
        <fullName evidence="1">Uncharacterized protein</fullName>
    </submittedName>
</protein>
<sequence>MSATRHVNIKFSALSQTVGLAHPALDTAGIQGDVSIYRVENVPADVKNWQVMELFSHTAILFPDQLPTPYTVDFSQLGYGKIIKGANS</sequence>
<evidence type="ECO:0000313" key="1">
    <source>
        <dbReference type="EMBL" id="QTR46484.1"/>
    </source>
</evidence>
<gene>
    <name evidence="1" type="ORF">J9253_00525</name>
</gene>
<proteinExistence type="predicted"/>
<dbReference type="Proteomes" id="UP000672039">
    <property type="component" value="Chromosome"/>
</dbReference>
<dbReference type="RefSeq" id="WP_210222819.1">
    <property type="nucleotide sequence ID" value="NZ_CP072801.1"/>
</dbReference>
<keyword evidence="2" id="KW-1185">Reference proteome</keyword>
<evidence type="ECO:0000313" key="2">
    <source>
        <dbReference type="Proteomes" id="UP000672039"/>
    </source>
</evidence>
<name>A0ABX7WXY4_9GAMM</name>
<reference evidence="1 2" key="1">
    <citation type="submission" date="2021-04" db="EMBL/GenBank/DDBJ databases">
        <title>Genomics, taxonomy and metabolism of representatives of sulfur bacteria of the genus Thiothrix: Thiothrix fructosivorans QT, Thiothrix unzii A1T and three new species, Thiothrix subterranea sp. nov., Thiothrix litoralis sp. nov. and 'Candidatus Thiothrix anitrata' sp. nov.</title>
        <authorList>
            <person name="Ravin N.V."/>
            <person name="Smolyakov D."/>
            <person name="Rudenko T.S."/>
            <person name="Mardanov A.V."/>
            <person name="Beletsky A.V."/>
            <person name="Markov N.D."/>
            <person name="Fomenkov A.I."/>
            <person name="Roberts R.J."/>
            <person name="Karnachuk O.V."/>
            <person name="Novikov A."/>
            <person name="Grabovich M.Y."/>
        </authorList>
    </citation>
    <scope>NUCLEOTIDE SEQUENCE [LARGE SCALE GENOMIC DNA]</scope>
    <source>
        <strain evidence="1 2">AS</strain>
    </source>
</reference>
<dbReference type="EMBL" id="CP072801">
    <property type="protein sequence ID" value="QTR46484.1"/>
    <property type="molecule type" value="Genomic_DNA"/>
</dbReference>
<organism evidence="1 2">
    <name type="scientific">Thiothrix litoralis</name>
    <dbReference type="NCBI Taxonomy" id="2891210"/>
    <lineage>
        <taxon>Bacteria</taxon>
        <taxon>Pseudomonadati</taxon>
        <taxon>Pseudomonadota</taxon>
        <taxon>Gammaproteobacteria</taxon>
        <taxon>Thiotrichales</taxon>
        <taxon>Thiotrichaceae</taxon>
        <taxon>Thiothrix</taxon>
    </lineage>
</organism>